<keyword evidence="2" id="KW-0732">Signal</keyword>
<dbReference type="PANTHER" id="PTHR45964:SF5">
    <property type="entry name" value="WSCD FAMILY MEMBER CG9164"/>
    <property type="match status" value="1"/>
</dbReference>
<organism evidence="4 5">
    <name type="scientific">Colletotrichum phormii</name>
    <dbReference type="NCBI Taxonomy" id="359342"/>
    <lineage>
        <taxon>Eukaryota</taxon>
        <taxon>Fungi</taxon>
        <taxon>Dikarya</taxon>
        <taxon>Ascomycota</taxon>
        <taxon>Pezizomycotina</taxon>
        <taxon>Sordariomycetes</taxon>
        <taxon>Hypocreomycetidae</taxon>
        <taxon>Glomerellales</taxon>
        <taxon>Glomerellaceae</taxon>
        <taxon>Colletotrichum</taxon>
        <taxon>Colletotrichum acutatum species complex</taxon>
    </lineage>
</organism>
<evidence type="ECO:0000313" key="5">
    <source>
        <dbReference type="Proteomes" id="UP001243989"/>
    </source>
</evidence>
<dbReference type="AlphaFoldDB" id="A0AAI9ZUB0"/>
<name>A0AAI9ZUB0_9PEZI</name>
<dbReference type="InterPro" id="IPR002889">
    <property type="entry name" value="WSC_carb-bd"/>
</dbReference>
<gene>
    <name evidence="4" type="ORF">BDP81DRAFT_28718</name>
</gene>
<feature type="signal peptide" evidence="2">
    <location>
        <begin position="1"/>
        <end position="25"/>
    </location>
</feature>
<dbReference type="SMART" id="SM00321">
    <property type="entry name" value="WSC"/>
    <property type="match status" value="1"/>
</dbReference>
<dbReference type="RefSeq" id="XP_060445404.1">
    <property type="nucleotide sequence ID" value="XM_060583039.1"/>
</dbReference>
<dbReference type="GeneID" id="85467901"/>
<dbReference type="Pfam" id="PF01822">
    <property type="entry name" value="WSC"/>
    <property type="match status" value="1"/>
</dbReference>
<comment type="caution">
    <text evidence="4">The sequence shown here is derived from an EMBL/GenBank/DDBJ whole genome shotgun (WGS) entry which is preliminary data.</text>
</comment>
<reference evidence="4" key="1">
    <citation type="submission" date="2021-06" db="EMBL/GenBank/DDBJ databases">
        <title>Comparative genomics, transcriptomics and evolutionary studies reveal genomic signatures of adaptation to plant cell wall in hemibiotrophic fungi.</title>
        <authorList>
            <consortium name="DOE Joint Genome Institute"/>
            <person name="Baroncelli R."/>
            <person name="Diaz J.F."/>
            <person name="Benocci T."/>
            <person name="Peng M."/>
            <person name="Battaglia E."/>
            <person name="Haridas S."/>
            <person name="Andreopoulos W."/>
            <person name="Labutti K."/>
            <person name="Pangilinan J."/>
            <person name="Floch G.L."/>
            <person name="Makela M.R."/>
            <person name="Henrissat B."/>
            <person name="Grigoriev I.V."/>
            <person name="Crouch J.A."/>
            <person name="De Vries R.P."/>
            <person name="Sukno S.A."/>
            <person name="Thon M.R."/>
        </authorList>
    </citation>
    <scope>NUCLEOTIDE SEQUENCE</scope>
    <source>
        <strain evidence="4">CBS 102054</strain>
    </source>
</reference>
<sequence>MARNTLLSRLLLLLLLAVLAPLAAAQLSIYTASDKYKYQGCFNETNDLPNTAHDRALSGGASKVMEGNMTVPLCLSFCNSGADKQYTYAGVEYSRECWCAQRISGLAVKLDDSQCNLPCDGNQGMVCGGALKLSVYMVSAGLRSWSPPAAASWAAVVVGGLATYVLL</sequence>
<protein>
    <submittedName>
        <fullName evidence="4">WSC domain-containing protein</fullName>
    </submittedName>
</protein>
<dbReference type="InterPro" id="IPR051589">
    <property type="entry name" value="Sialate-O-sulfotransferase"/>
</dbReference>
<keyword evidence="1" id="KW-0677">Repeat</keyword>
<evidence type="ECO:0000256" key="1">
    <source>
        <dbReference type="ARBA" id="ARBA00022737"/>
    </source>
</evidence>
<feature type="domain" description="WSC" evidence="3">
    <location>
        <begin position="35"/>
        <end position="139"/>
    </location>
</feature>
<evidence type="ECO:0000313" key="4">
    <source>
        <dbReference type="EMBL" id="KAK1636797.1"/>
    </source>
</evidence>
<dbReference type="PROSITE" id="PS51212">
    <property type="entry name" value="WSC"/>
    <property type="match status" value="1"/>
</dbReference>
<accession>A0AAI9ZUB0</accession>
<evidence type="ECO:0000256" key="2">
    <source>
        <dbReference type="SAM" id="SignalP"/>
    </source>
</evidence>
<dbReference type="EMBL" id="JAHMHQ010000010">
    <property type="protein sequence ID" value="KAK1636797.1"/>
    <property type="molecule type" value="Genomic_DNA"/>
</dbReference>
<dbReference type="Proteomes" id="UP001243989">
    <property type="component" value="Unassembled WGS sequence"/>
</dbReference>
<evidence type="ECO:0000259" key="3">
    <source>
        <dbReference type="PROSITE" id="PS51212"/>
    </source>
</evidence>
<feature type="chain" id="PRO_5042468847" evidence="2">
    <location>
        <begin position="26"/>
        <end position="167"/>
    </location>
</feature>
<proteinExistence type="predicted"/>
<dbReference type="PANTHER" id="PTHR45964">
    <property type="entry name" value="WSCD FAMILY MEMBER CG9164"/>
    <property type="match status" value="1"/>
</dbReference>
<keyword evidence="5" id="KW-1185">Reference proteome</keyword>